<name>A0A7N2MNV8_QUELO</name>
<keyword evidence="3" id="KW-0963">Cytoplasm</keyword>
<dbReference type="InParanoid" id="A0A7N2MNV8"/>
<dbReference type="OMA" id="IVEIVFC"/>
<feature type="domain" description="GST C-terminal" evidence="5">
    <location>
        <begin position="88"/>
        <end position="213"/>
    </location>
</feature>
<comment type="subcellular location">
    <subcellularLocation>
        <location evidence="3">Cytoplasm</location>
        <location evidence="3">Cytosol</location>
    </subcellularLocation>
</comment>
<dbReference type="SFLD" id="SFLDS00019">
    <property type="entry name" value="Glutathione_Transferase_(cytos"/>
    <property type="match status" value="1"/>
</dbReference>
<dbReference type="GO" id="GO:0005829">
    <property type="term" value="C:cytosol"/>
    <property type="evidence" value="ECO:0007669"/>
    <property type="project" value="UniProtKB-SubCell"/>
</dbReference>
<dbReference type="InterPro" id="IPR036282">
    <property type="entry name" value="Glutathione-S-Trfase_C_sf"/>
</dbReference>
<evidence type="ECO:0000256" key="2">
    <source>
        <dbReference type="ARBA" id="ARBA00047960"/>
    </source>
</evidence>
<proteinExistence type="inferred from homology"/>
<sequence>MAEENKVRLHGAWVSPFVRLVKLALEIKGIEYVEEDLKNKSSVLLKYNPIYKEVPILVVNGIPLVESLVILKYIDETWNNGPRFPLEDPYKKAQIRFWCSFVHKQVSETMVLVLKSVGEAQAKAVKEVFERLSTLEEEIKNIFPQGIQVIDQKNVGLLDLVIVYTFGSYKAREEFLGLKLIDPEKTPLLFSWLSALLELPVVKEALPPHEKGA</sequence>
<dbReference type="InterPro" id="IPR004045">
    <property type="entry name" value="Glutathione_S-Trfase_N"/>
</dbReference>
<dbReference type="AlphaFoldDB" id="A0A7N2MNV8"/>
<dbReference type="GO" id="GO:0006749">
    <property type="term" value="P:glutathione metabolic process"/>
    <property type="evidence" value="ECO:0007669"/>
    <property type="project" value="InterPro"/>
</dbReference>
<dbReference type="SFLD" id="SFLDG00358">
    <property type="entry name" value="Main_(cytGST)"/>
    <property type="match status" value="1"/>
</dbReference>
<dbReference type="EMBL" id="LRBV02000010">
    <property type="status" value="NOT_ANNOTATED_CDS"/>
    <property type="molecule type" value="Genomic_DNA"/>
</dbReference>
<keyword evidence="7" id="KW-1185">Reference proteome</keyword>
<dbReference type="PROSITE" id="PS50405">
    <property type="entry name" value="GST_CTER"/>
    <property type="match status" value="1"/>
</dbReference>
<dbReference type="FunCoup" id="A0A7N2MNV8">
    <property type="interactions" value="146"/>
</dbReference>
<dbReference type="InterPro" id="IPR036249">
    <property type="entry name" value="Thioredoxin-like_sf"/>
</dbReference>
<organism evidence="6 7">
    <name type="scientific">Quercus lobata</name>
    <name type="common">Valley oak</name>
    <dbReference type="NCBI Taxonomy" id="97700"/>
    <lineage>
        <taxon>Eukaryota</taxon>
        <taxon>Viridiplantae</taxon>
        <taxon>Streptophyta</taxon>
        <taxon>Embryophyta</taxon>
        <taxon>Tracheophyta</taxon>
        <taxon>Spermatophyta</taxon>
        <taxon>Magnoliopsida</taxon>
        <taxon>eudicotyledons</taxon>
        <taxon>Gunneridae</taxon>
        <taxon>Pentapetalae</taxon>
        <taxon>rosids</taxon>
        <taxon>fabids</taxon>
        <taxon>Fagales</taxon>
        <taxon>Fagaceae</taxon>
        <taxon>Quercus</taxon>
    </lineage>
</organism>
<dbReference type="Proteomes" id="UP000594261">
    <property type="component" value="Chromosome 10"/>
</dbReference>
<evidence type="ECO:0000256" key="3">
    <source>
        <dbReference type="RuleBase" id="RU369102"/>
    </source>
</evidence>
<dbReference type="InterPro" id="IPR010987">
    <property type="entry name" value="Glutathione-S-Trfase_C-like"/>
</dbReference>
<dbReference type="EnsemblPlants" id="QL10p016745:mrna">
    <property type="protein sequence ID" value="QL10p016745:mrna"/>
    <property type="gene ID" value="QL10p016745"/>
</dbReference>
<evidence type="ECO:0000313" key="6">
    <source>
        <dbReference type="EnsemblPlants" id="QL10p016745:mrna"/>
    </source>
</evidence>
<dbReference type="InterPro" id="IPR040079">
    <property type="entry name" value="Glutathione_S-Trfase"/>
</dbReference>
<dbReference type="Gene3D" id="1.20.1050.10">
    <property type="match status" value="1"/>
</dbReference>
<dbReference type="PANTHER" id="PTHR11260:SF711">
    <property type="entry name" value="GLUTATHIONE S-TRANSFERASE U9"/>
    <property type="match status" value="1"/>
</dbReference>
<dbReference type="SFLD" id="SFLDG01152">
    <property type="entry name" value="Main.3:_Omega-_and_Tau-like"/>
    <property type="match status" value="1"/>
</dbReference>
<dbReference type="CDD" id="cd03185">
    <property type="entry name" value="GST_C_Tau"/>
    <property type="match status" value="1"/>
</dbReference>
<dbReference type="Pfam" id="PF02798">
    <property type="entry name" value="GST_N"/>
    <property type="match status" value="1"/>
</dbReference>
<accession>A0A7N2MNV8</accession>
<dbReference type="GO" id="GO:0004364">
    <property type="term" value="F:glutathione transferase activity"/>
    <property type="evidence" value="ECO:0007669"/>
    <property type="project" value="UniProtKB-UniRule"/>
</dbReference>
<evidence type="ECO:0000313" key="7">
    <source>
        <dbReference type="Proteomes" id="UP000594261"/>
    </source>
</evidence>
<dbReference type="Gene3D" id="3.40.30.10">
    <property type="entry name" value="Glutaredoxin"/>
    <property type="match status" value="1"/>
</dbReference>
<reference evidence="6" key="2">
    <citation type="submission" date="2021-01" db="UniProtKB">
        <authorList>
            <consortium name="EnsemblPlants"/>
        </authorList>
    </citation>
    <scope>IDENTIFICATION</scope>
</reference>
<dbReference type="SUPFAM" id="SSF47616">
    <property type="entry name" value="GST C-terminal domain-like"/>
    <property type="match status" value="1"/>
</dbReference>
<dbReference type="EC" id="2.5.1.18" evidence="3"/>
<comment type="similarity">
    <text evidence="3">Belongs to the GST superfamily.</text>
</comment>
<dbReference type="InterPro" id="IPR045073">
    <property type="entry name" value="Omega/Tau-like"/>
</dbReference>
<reference evidence="6 7" key="1">
    <citation type="journal article" date="2016" name="G3 (Bethesda)">
        <title>First Draft Assembly and Annotation of the Genome of a California Endemic Oak Quercus lobata Nee (Fagaceae).</title>
        <authorList>
            <person name="Sork V.L."/>
            <person name="Fitz-Gibbon S.T."/>
            <person name="Puiu D."/>
            <person name="Crepeau M."/>
            <person name="Gugger P.F."/>
            <person name="Sherman R."/>
            <person name="Stevens K."/>
            <person name="Langley C.H."/>
            <person name="Pellegrini M."/>
            <person name="Salzberg S.L."/>
        </authorList>
    </citation>
    <scope>NUCLEOTIDE SEQUENCE [LARGE SCALE GENOMIC DNA]</scope>
    <source>
        <strain evidence="6 7">cv. SW786</strain>
    </source>
</reference>
<dbReference type="PANTHER" id="PTHR11260">
    <property type="entry name" value="GLUTATHIONE S-TRANSFERASE, GST, SUPERFAMILY, GST DOMAIN CONTAINING"/>
    <property type="match status" value="1"/>
</dbReference>
<feature type="domain" description="GST N-terminal" evidence="4">
    <location>
        <begin position="5"/>
        <end position="82"/>
    </location>
</feature>
<comment type="catalytic activity">
    <reaction evidence="2 3">
        <text>RX + glutathione = an S-substituted glutathione + a halide anion + H(+)</text>
        <dbReference type="Rhea" id="RHEA:16437"/>
        <dbReference type="ChEBI" id="CHEBI:15378"/>
        <dbReference type="ChEBI" id="CHEBI:16042"/>
        <dbReference type="ChEBI" id="CHEBI:17792"/>
        <dbReference type="ChEBI" id="CHEBI:57925"/>
        <dbReference type="ChEBI" id="CHEBI:90779"/>
        <dbReference type="EC" id="2.5.1.18"/>
    </reaction>
</comment>
<keyword evidence="1 3" id="KW-0808">Transferase</keyword>
<dbReference type="InterPro" id="IPR045074">
    <property type="entry name" value="GST_C_Tau"/>
</dbReference>
<evidence type="ECO:0000259" key="5">
    <source>
        <dbReference type="PROSITE" id="PS50405"/>
    </source>
</evidence>
<evidence type="ECO:0000259" key="4">
    <source>
        <dbReference type="PROSITE" id="PS50404"/>
    </source>
</evidence>
<dbReference type="SUPFAM" id="SSF52833">
    <property type="entry name" value="Thioredoxin-like"/>
    <property type="match status" value="1"/>
</dbReference>
<protein>
    <recommendedName>
        <fullName evidence="3">Glutathione S-transferase</fullName>
        <ecNumber evidence="3">2.5.1.18</ecNumber>
    </recommendedName>
</protein>
<dbReference type="Gramene" id="QL10p016745:mrna">
    <property type="protein sequence ID" value="QL10p016745:mrna"/>
    <property type="gene ID" value="QL10p016745"/>
</dbReference>
<evidence type="ECO:0000256" key="1">
    <source>
        <dbReference type="ARBA" id="ARBA00022679"/>
    </source>
</evidence>
<dbReference type="PROSITE" id="PS50404">
    <property type="entry name" value="GST_NTER"/>
    <property type="match status" value="1"/>
</dbReference>
<comment type="function">
    <text evidence="3">Is involved in the conjugation of reduced glutathione to a wide number of exogenous and endogenous hydrophobic electrophiles.</text>
</comment>